<keyword evidence="3" id="KW-1185">Reference proteome</keyword>
<name>A0A163Z611_9BRAD</name>
<organism evidence="2 3">
    <name type="scientific">Tardiphaga robiniae</name>
    <dbReference type="NCBI Taxonomy" id="943830"/>
    <lineage>
        <taxon>Bacteria</taxon>
        <taxon>Pseudomonadati</taxon>
        <taxon>Pseudomonadota</taxon>
        <taxon>Alphaproteobacteria</taxon>
        <taxon>Hyphomicrobiales</taxon>
        <taxon>Nitrobacteraceae</taxon>
        <taxon>Tardiphaga</taxon>
    </lineage>
</organism>
<dbReference type="STRING" id="943830.A4A58_05960"/>
<feature type="region of interest" description="Disordered" evidence="1">
    <location>
        <begin position="43"/>
        <end position="67"/>
    </location>
</feature>
<dbReference type="OrthoDB" id="8252777at2"/>
<evidence type="ECO:0000313" key="3">
    <source>
        <dbReference type="Proteomes" id="UP000076574"/>
    </source>
</evidence>
<dbReference type="EMBL" id="LVYV01000012">
    <property type="protein sequence ID" value="KZD22950.1"/>
    <property type="molecule type" value="Genomic_DNA"/>
</dbReference>
<gene>
    <name evidence="2" type="ORF">A4A58_05960</name>
</gene>
<dbReference type="RefSeq" id="WP_068732858.1">
    <property type="nucleotide sequence ID" value="NZ_LVYV01000012.1"/>
</dbReference>
<accession>A0A163Z611</accession>
<evidence type="ECO:0000313" key="2">
    <source>
        <dbReference type="EMBL" id="KZD22950.1"/>
    </source>
</evidence>
<evidence type="ECO:0000256" key="1">
    <source>
        <dbReference type="SAM" id="MobiDB-lite"/>
    </source>
</evidence>
<protein>
    <submittedName>
        <fullName evidence="2">Uncharacterized protein</fullName>
    </submittedName>
</protein>
<sequence>MHFTVGFKLKGKAGHVVVDAEDALVAALKVKAELPEAMTMYVRPQNRRGDARHPSHVPADGGAEDTH</sequence>
<dbReference type="AlphaFoldDB" id="A0A163Z611"/>
<proteinExistence type="predicted"/>
<comment type="caution">
    <text evidence="2">The sequence shown here is derived from an EMBL/GenBank/DDBJ whole genome shotgun (WGS) entry which is preliminary data.</text>
</comment>
<reference evidence="2 3" key="1">
    <citation type="submission" date="2016-03" db="EMBL/GenBank/DDBJ databases">
        <title>Microsymbionts genomes from the relict species Vavilovia formosa (Stev.) Fed.</title>
        <authorList>
            <person name="Kopat V."/>
            <person name="Chirak E."/>
            <person name="Kimeklis A."/>
            <person name="Andronov E."/>
        </authorList>
    </citation>
    <scope>NUCLEOTIDE SEQUENCE [LARGE SCALE GENOMIC DNA]</scope>
    <source>
        <strain evidence="2 3">Vaf07</strain>
    </source>
</reference>
<dbReference type="Proteomes" id="UP000076574">
    <property type="component" value="Unassembled WGS sequence"/>
</dbReference>